<evidence type="ECO:0000313" key="1">
    <source>
        <dbReference type="EMBL" id="EFE67261.2"/>
    </source>
</evidence>
<proteinExistence type="predicted"/>
<dbReference type="AlphaFoldDB" id="D5ZZ08"/>
<name>D5ZZ08_STRV1</name>
<dbReference type="EMBL" id="DS999641">
    <property type="protein sequence ID" value="EFE67261.2"/>
    <property type="molecule type" value="Genomic_DNA"/>
</dbReference>
<reference evidence="2" key="1">
    <citation type="submission" date="2008-12" db="EMBL/GenBank/DDBJ databases">
        <title>Annotation of Streptomyces ghanaensis ATCC 14672.</title>
        <authorList>
            <consortium name="The Broad Institute Genome Sequencing Platform"/>
            <consortium name="Broad Institute Microbial Sequencing Center"/>
            <person name="Fischbach M."/>
            <person name="Ward D."/>
            <person name="Young S."/>
            <person name="Kodira C.D."/>
            <person name="Zeng Q."/>
            <person name="Koehrsen M."/>
            <person name="Godfrey P."/>
            <person name="Alvarado L."/>
            <person name="Berlin A.M."/>
            <person name="Borenstein D."/>
            <person name="Chen Z."/>
            <person name="Engels R."/>
            <person name="Freedman E."/>
            <person name="Gellesch M."/>
            <person name="Goldberg J."/>
            <person name="Griggs A."/>
            <person name="Gujja S."/>
            <person name="Heiman D.I."/>
            <person name="Hepburn T.A."/>
            <person name="Howarth C."/>
            <person name="Jen D."/>
            <person name="Larson L."/>
            <person name="Lewis B."/>
            <person name="Mehta T."/>
            <person name="Park D."/>
            <person name="Pearson M."/>
            <person name="Roberts A."/>
            <person name="Saif S."/>
            <person name="Shea T.D."/>
            <person name="Shenoy N."/>
            <person name="Sisk P."/>
            <person name="Stolte C."/>
            <person name="Sykes S.N."/>
            <person name="Walk T."/>
            <person name="White J."/>
            <person name="Yandava C."/>
            <person name="Straight P."/>
            <person name="Clardy J."/>
            <person name="Hung D."/>
            <person name="Kolter R."/>
            <person name="Mekalanos J."/>
            <person name="Walker S."/>
            <person name="Walsh C.T."/>
            <person name="Wieland B.L.C."/>
            <person name="Ilzarbe M."/>
            <person name="Galagan J."/>
            <person name="Nusbaum C."/>
            <person name="Birren B."/>
        </authorList>
    </citation>
    <scope>NUCLEOTIDE SEQUENCE [LARGE SCALE GENOMIC DNA]</scope>
    <source>
        <strain evidence="2">ATCC 14672 / DSM 40746 / JCM 4963 / KCTC 9882 / NRRL B-12104 / FH 1290</strain>
    </source>
</reference>
<organism evidence="1 2">
    <name type="scientific">Streptomyces viridosporus (strain ATCC 14672 / DSM 40746 / JCM 4963 / KCTC 9882 / NRRL B-12104 / FH 1290)</name>
    <name type="common">Streptomyces ghanaensis</name>
    <dbReference type="NCBI Taxonomy" id="566461"/>
    <lineage>
        <taxon>Bacteria</taxon>
        <taxon>Bacillati</taxon>
        <taxon>Actinomycetota</taxon>
        <taxon>Actinomycetes</taxon>
        <taxon>Kitasatosporales</taxon>
        <taxon>Streptomycetaceae</taxon>
        <taxon>Streptomyces</taxon>
    </lineage>
</organism>
<dbReference type="Proteomes" id="UP000003824">
    <property type="component" value="Unassembled WGS sequence"/>
</dbReference>
<evidence type="ECO:0000313" key="2">
    <source>
        <dbReference type="Proteomes" id="UP000003824"/>
    </source>
</evidence>
<gene>
    <name evidence="1" type="ORF">SSFG_02510</name>
</gene>
<sequence>MPTLTPFETFRTAFAAVRSAEFCALTAHTTVTEKYDGGAVHTARGRQWEAA</sequence>
<protein>
    <submittedName>
        <fullName evidence="1">Predicted protein</fullName>
    </submittedName>
</protein>
<accession>D5ZZ08</accession>